<dbReference type="EC" id="6.3.1.20" evidence="3"/>
<evidence type="ECO:0000256" key="8">
    <source>
        <dbReference type="SAM" id="Coils"/>
    </source>
</evidence>
<protein>
    <recommendedName>
        <fullName evidence="3">lipoate--protein ligase</fullName>
        <ecNumber evidence="3">6.3.1.20</ecNumber>
    </recommendedName>
</protein>
<dbReference type="Proteomes" id="UP001203104">
    <property type="component" value="Unassembled WGS sequence"/>
</dbReference>
<feature type="domain" description="BPL/LPL catalytic" evidence="9">
    <location>
        <begin position="30"/>
        <end position="214"/>
    </location>
</feature>
<reference evidence="10 11" key="1">
    <citation type="submission" date="2019-05" db="EMBL/GenBank/DDBJ databases">
        <title>Genome sequencing and assembly of Mycoplasma hyopneumoniae strains UFV01 and UFV02.</title>
        <authorList>
            <person name="De Souza L.F."/>
            <person name="Gonzaga N.F."/>
            <person name="Santos M.R."/>
            <person name="Deeney A.S."/>
            <person name="Vidigal P.M.P."/>
            <person name="Moreira M.A.S."/>
            <person name="Fietto J.R.L."/>
            <person name="Bressan G.C."/>
            <person name="Rycroft A.N."/>
            <person name="Silva Junior A."/>
        </authorList>
    </citation>
    <scope>NUCLEOTIDE SEQUENCE [LARGE SCALE GENOMIC DNA]</scope>
    <source>
        <strain evidence="10 11">UFV01</strain>
    </source>
</reference>
<dbReference type="InterPro" id="IPR045864">
    <property type="entry name" value="aa-tRNA-synth_II/BPL/LPL"/>
</dbReference>
<keyword evidence="6" id="KW-0067">ATP-binding</keyword>
<dbReference type="NCBIfam" id="TIGR00545">
    <property type="entry name" value="lipoyltrans"/>
    <property type="match status" value="1"/>
</dbReference>
<dbReference type="CDD" id="cd16443">
    <property type="entry name" value="LplA"/>
    <property type="match status" value="1"/>
</dbReference>
<comment type="pathway">
    <text evidence="1">Protein modification; protein lipoylation via exogenous pathway; protein N(6)-(lipoyl)lysine from lipoate: step 2/2.</text>
</comment>
<dbReference type="InterPro" id="IPR004143">
    <property type="entry name" value="BPL_LPL_catalytic"/>
</dbReference>
<dbReference type="PROSITE" id="PS51733">
    <property type="entry name" value="BPL_LPL_CATALYTIC"/>
    <property type="match status" value="1"/>
</dbReference>
<evidence type="ECO:0000256" key="6">
    <source>
        <dbReference type="ARBA" id="ARBA00022840"/>
    </source>
</evidence>
<evidence type="ECO:0000256" key="4">
    <source>
        <dbReference type="ARBA" id="ARBA00022598"/>
    </source>
</evidence>
<dbReference type="Pfam" id="PF10437">
    <property type="entry name" value="Lip_prot_lig_C"/>
    <property type="match status" value="1"/>
</dbReference>
<evidence type="ECO:0000256" key="5">
    <source>
        <dbReference type="ARBA" id="ARBA00022741"/>
    </source>
</evidence>
<dbReference type="SUPFAM" id="SSF82649">
    <property type="entry name" value="SufE/NifU"/>
    <property type="match status" value="1"/>
</dbReference>
<evidence type="ECO:0000313" key="11">
    <source>
        <dbReference type="Proteomes" id="UP001203104"/>
    </source>
</evidence>
<dbReference type="PANTHER" id="PTHR12561:SF3">
    <property type="entry name" value="LIPOYLTRANSFERASE 1, MITOCHONDRIAL"/>
    <property type="match status" value="1"/>
</dbReference>
<dbReference type="Gene3D" id="3.30.930.10">
    <property type="entry name" value="Bira Bifunctional Protein, Domain 2"/>
    <property type="match status" value="1"/>
</dbReference>
<dbReference type="SMR" id="A0ABD4SXF0"/>
<dbReference type="Gene3D" id="3.30.390.50">
    <property type="entry name" value="CO dehydrogenase flavoprotein, C-terminal domain"/>
    <property type="match status" value="1"/>
</dbReference>
<dbReference type="InterPro" id="IPR004562">
    <property type="entry name" value="LipoylTrfase_LipoateP_Ligase"/>
</dbReference>
<comment type="pathway">
    <text evidence="2">Protein modification; protein lipoylation via exogenous pathway; protein N(6)-(lipoyl)lysine from lipoate: step 1/2.</text>
</comment>
<evidence type="ECO:0000256" key="1">
    <source>
        <dbReference type="ARBA" id="ARBA00005085"/>
    </source>
</evidence>
<organism evidence="10 11">
    <name type="scientific">Mesomycoplasma hyopneumoniae</name>
    <name type="common">Mycoplasma hyopneumoniae</name>
    <dbReference type="NCBI Taxonomy" id="2099"/>
    <lineage>
        <taxon>Bacteria</taxon>
        <taxon>Bacillati</taxon>
        <taxon>Mycoplasmatota</taxon>
        <taxon>Mycoplasmoidales</taxon>
        <taxon>Metamycoplasmataceae</taxon>
        <taxon>Mesomycoplasma</taxon>
    </lineage>
</organism>
<dbReference type="GO" id="GO:0016979">
    <property type="term" value="F:lipoate-protein ligase activity"/>
    <property type="evidence" value="ECO:0007669"/>
    <property type="project" value="UniProtKB-EC"/>
</dbReference>
<dbReference type="InterPro" id="IPR019491">
    <property type="entry name" value="Lipoate_protein_ligase_C"/>
</dbReference>
<dbReference type="GO" id="GO:0005524">
    <property type="term" value="F:ATP binding"/>
    <property type="evidence" value="ECO:0007669"/>
    <property type="project" value="UniProtKB-KW"/>
</dbReference>
<comment type="caution">
    <text evidence="10">The sequence shown here is derived from an EMBL/GenBank/DDBJ whole genome shotgun (WGS) entry which is preliminary data.</text>
</comment>
<dbReference type="Pfam" id="PF21948">
    <property type="entry name" value="LplA-B_cat"/>
    <property type="match status" value="1"/>
</dbReference>
<name>A0ABD4SXF0_MESHO</name>
<evidence type="ECO:0000313" key="10">
    <source>
        <dbReference type="EMBL" id="MCI8283294.1"/>
    </source>
</evidence>
<evidence type="ECO:0000259" key="9">
    <source>
        <dbReference type="PROSITE" id="PS51733"/>
    </source>
</evidence>
<keyword evidence="8" id="KW-0175">Coiled coil</keyword>
<comment type="catalytic activity">
    <reaction evidence="7">
        <text>L-lysyl-[lipoyl-carrier protein] + (R)-lipoate + ATP = N(6)-[(R)-lipoyl]-L-lysyl-[lipoyl-carrier protein] + AMP + diphosphate + H(+)</text>
        <dbReference type="Rhea" id="RHEA:49288"/>
        <dbReference type="Rhea" id="RHEA-COMP:10500"/>
        <dbReference type="Rhea" id="RHEA-COMP:10502"/>
        <dbReference type="ChEBI" id="CHEBI:15378"/>
        <dbReference type="ChEBI" id="CHEBI:29969"/>
        <dbReference type="ChEBI" id="CHEBI:30616"/>
        <dbReference type="ChEBI" id="CHEBI:33019"/>
        <dbReference type="ChEBI" id="CHEBI:83088"/>
        <dbReference type="ChEBI" id="CHEBI:83099"/>
        <dbReference type="ChEBI" id="CHEBI:456215"/>
        <dbReference type="EC" id="6.3.1.20"/>
    </reaction>
</comment>
<proteinExistence type="predicted"/>
<evidence type="ECO:0000256" key="3">
    <source>
        <dbReference type="ARBA" id="ARBA00012367"/>
    </source>
</evidence>
<keyword evidence="4 10" id="KW-0436">Ligase</keyword>
<feature type="coiled-coil region" evidence="8">
    <location>
        <begin position="290"/>
        <end position="317"/>
    </location>
</feature>
<dbReference type="EMBL" id="VBRW01000004">
    <property type="protein sequence ID" value="MCI8283294.1"/>
    <property type="molecule type" value="Genomic_DNA"/>
</dbReference>
<dbReference type="AlphaFoldDB" id="A0ABD4SXF0"/>
<evidence type="ECO:0000256" key="2">
    <source>
        <dbReference type="ARBA" id="ARBA00005124"/>
    </source>
</evidence>
<gene>
    <name evidence="10" type="ORF">FEF30_01705</name>
</gene>
<accession>A0ABD4SXF0</accession>
<dbReference type="GO" id="GO:0009249">
    <property type="term" value="P:protein lipoylation"/>
    <property type="evidence" value="ECO:0007669"/>
    <property type="project" value="UniProtKB-ARBA"/>
</dbReference>
<dbReference type="PANTHER" id="PTHR12561">
    <property type="entry name" value="LIPOATE-PROTEIN LIGASE"/>
    <property type="match status" value="1"/>
</dbReference>
<keyword evidence="5" id="KW-0547">Nucleotide-binding</keyword>
<sequence>MEIIMKIYTTKNTSPFYTLVCEEIILKDEENQEDILYFYQHKNAIIIGKNQNIYEEIKLEEVEEENIEIYRRLSGGGAVYHDLGNINFSFISQKQNHNYQKFLSPIIEFFRSLGLKAEFKGRNDLIVNGAKVSGNAQIIFKNKIVHHGTILFNANLAKLAQVLKPSRLKIESKGIKSVRQRVTNILYEMEEQIDDNEFIYRLISFFEKKYQTKSVDVENHFDIGISNTEKFKEISQLRESKNWIFGTNPFFSYENIKRTSAGILKVLANIEKNIIIKIKFEGDFLSQRPIEEIEEILENKEFDRDSLERELEKIHNLNEYFGQILPYEILDTIFGV</sequence>
<dbReference type="SUPFAM" id="SSF55681">
    <property type="entry name" value="Class II aaRS and biotin synthetases"/>
    <property type="match status" value="1"/>
</dbReference>
<evidence type="ECO:0000256" key="7">
    <source>
        <dbReference type="ARBA" id="ARBA00048037"/>
    </source>
</evidence>